<keyword evidence="3" id="KW-1185">Reference proteome</keyword>
<accession>A0A9Q0K9C5</accession>
<keyword evidence="1" id="KW-0812">Transmembrane</keyword>
<reference evidence="2" key="1">
    <citation type="journal article" date="2023" name="Plant J.">
        <title>The genome of the king protea, Protea cynaroides.</title>
        <authorList>
            <person name="Chang J."/>
            <person name="Duong T.A."/>
            <person name="Schoeman C."/>
            <person name="Ma X."/>
            <person name="Roodt D."/>
            <person name="Barker N."/>
            <person name="Li Z."/>
            <person name="Van de Peer Y."/>
            <person name="Mizrachi E."/>
        </authorList>
    </citation>
    <scope>NUCLEOTIDE SEQUENCE</scope>
    <source>
        <tissue evidence="2">Young leaves</tissue>
    </source>
</reference>
<feature type="transmembrane region" description="Helical" evidence="1">
    <location>
        <begin position="16"/>
        <end position="35"/>
    </location>
</feature>
<evidence type="ECO:0000256" key="1">
    <source>
        <dbReference type="SAM" id="Phobius"/>
    </source>
</evidence>
<evidence type="ECO:0000313" key="3">
    <source>
        <dbReference type="Proteomes" id="UP001141806"/>
    </source>
</evidence>
<sequence length="110" mass="12340">MVPNVSTFEFAHNVMAYYWSFLLLLLKTWICFSFADDIKPTPNGPNPRKKEEEEIIKSCCNTSILLDGNEIDLPNTACRCQFQSSSLDSNSGSFLSSFQTPDATLPCSLF</sequence>
<dbReference type="AlphaFoldDB" id="A0A9Q0K9C5"/>
<dbReference type="EMBL" id="JAMYWD010000007">
    <property type="protein sequence ID" value="KAJ4966226.1"/>
    <property type="molecule type" value="Genomic_DNA"/>
</dbReference>
<dbReference type="Proteomes" id="UP001141806">
    <property type="component" value="Unassembled WGS sequence"/>
</dbReference>
<evidence type="ECO:0000313" key="2">
    <source>
        <dbReference type="EMBL" id="KAJ4966226.1"/>
    </source>
</evidence>
<protein>
    <submittedName>
        <fullName evidence="2">Uncharacterized protein</fullName>
    </submittedName>
</protein>
<comment type="caution">
    <text evidence="2">The sequence shown here is derived from an EMBL/GenBank/DDBJ whole genome shotgun (WGS) entry which is preliminary data.</text>
</comment>
<keyword evidence="1" id="KW-1133">Transmembrane helix</keyword>
<gene>
    <name evidence="2" type="ORF">NE237_018075</name>
</gene>
<proteinExistence type="predicted"/>
<keyword evidence="1" id="KW-0472">Membrane</keyword>
<name>A0A9Q0K9C5_9MAGN</name>
<organism evidence="2 3">
    <name type="scientific">Protea cynaroides</name>
    <dbReference type="NCBI Taxonomy" id="273540"/>
    <lineage>
        <taxon>Eukaryota</taxon>
        <taxon>Viridiplantae</taxon>
        <taxon>Streptophyta</taxon>
        <taxon>Embryophyta</taxon>
        <taxon>Tracheophyta</taxon>
        <taxon>Spermatophyta</taxon>
        <taxon>Magnoliopsida</taxon>
        <taxon>Proteales</taxon>
        <taxon>Proteaceae</taxon>
        <taxon>Protea</taxon>
    </lineage>
</organism>